<feature type="region of interest" description="Disordered" evidence="1">
    <location>
        <begin position="121"/>
        <end position="140"/>
    </location>
</feature>
<name>A0ABR1FMR5_AURAN</name>
<evidence type="ECO:0000313" key="4">
    <source>
        <dbReference type="Proteomes" id="UP001363151"/>
    </source>
</evidence>
<comment type="caution">
    <text evidence="3">The sequence shown here is derived from an EMBL/GenBank/DDBJ whole genome shotgun (WGS) entry which is preliminary data.</text>
</comment>
<evidence type="ECO:0000256" key="1">
    <source>
        <dbReference type="SAM" id="MobiDB-lite"/>
    </source>
</evidence>
<dbReference type="Proteomes" id="UP001363151">
    <property type="component" value="Unassembled WGS sequence"/>
</dbReference>
<evidence type="ECO:0000313" key="3">
    <source>
        <dbReference type="EMBL" id="KAK7233685.1"/>
    </source>
</evidence>
<reference evidence="3 4" key="1">
    <citation type="submission" date="2024-03" db="EMBL/GenBank/DDBJ databases">
        <title>Aureococcus anophagefferens CCMP1851 and Kratosvirus quantuckense: Draft genome of a second virus-susceptible host strain in the model system.</title>
        <authorList>
            <person name="Chase E."/>
            <person name="Truchon A.R."/>
            <person name="Schepens W."/>
            <person name="Wilhelm S.W."/>
        </authorList>
    </citation>
    <scope>NUCLEOTIDE SEQUENCE [LARGE SCALE GENOMIC DNA]</scope>
    <source>
        <strain evidence="3 4">CCMP1851</strain>
    </source>
</reference>
<organism evidence="3 4">
    <name type="scientific">Aureococcus anophagefferens</name>
    <name type="common">Harmful bloom alga</name>
    <dbReference type="NCBI Taxonomy" id="44056"/>
    <lineage>
        <taxon>Eukaryota</taxon>
        <taxon>Sar</taxon>
        <taxon>Stramenopiles</taxon>
        <taxon>Ochrophyta</taxon>
        <taxon>Pelagophyceae</taxon>
        <taxon>Pelagomonadales</taxon>
        <taxon>Pelagomonadaceae</taxon>
        <taxon>Aureococcus</taxon>
    </lineage>
</organism>
<feature type="compositionally biased region" description="Low complexity" evidence="1">
    <location>
        <begin position="131"/>
        <end position="140"/>
    </location>
</feature>
<protein>
    <submittedName>
        <fullName evidence="3">Uncharacterized protein</fullName>
    </submittedName>
</protein>
<proteinExistence type="predicted"/>
<keyword evidence="4" id="KW-1185">Reference proteome</keyword>
<gene>
    <name evidence="3" type="ORF">SO694_001060113</name>
</gene>
<keyword evidence="2" id="KW-0812">Transmembrane</keyword>
<keyword evidence="2" id="KW-0472">Membrane</keyword>
<feature type="transmembrane region" description="Helical" evidence="2">
    <location>
        <begin position="20"/>
        <end position="44"/>
    </location>
</feature>
<keyword evidence="2" id="KW-1133">Transmembrane helix</keyword>
<accession>A0ABR1FMR5</accession>
<evidence type="ECO:0000256" key="2">
    <source>
        <dbReference type="SAM" id="Phobius"/>
    </source>
</evidence>
<sequence>MLEHLVVVRLPIFRRKGARIVAISGCIVVCRFALQLGFVATVAVCATVRVAFLSPSGTLQALVARVALRLGLRPAAAAWPGKFWREGMCPEALRKALAAPPLDAALRHVFPIKDWWTKKRAPCGERAGPGSTASSASAAN</sequence>
<dbReference type="EMBL" id="JBBJCI010000357">
    <property type="protein sequence ID" value="KAK7233685.1"/>
    <property type="molecule type" value="Genomic_DNA"/>
</dbReference>